<evidence type="ECO:0008006" key="9">
    <source>
        <dbReference type="Google" id="ProtNLM"/>
    </source>
</evidence>
<dbReference type="InterPro" id="IPR052233">
    <property type="entry name" value="Rho-type_GEFs"/>
</dbReference>
<dbReference type="InterPro" id="IPR001849">
    <property type="entry name" value="PH_domain"/>
</dbReference>
<evidence type="ECO:0000313" key="7">
    <source>
        <dbReference type="EMBL" id="WWD03483.1"/>
    </source>
</evidence>
<feature type="domain" description="DH" evidence="5">
    <location>
        <begin position="871"/>
        <end position="1058"/>
    </location>
</feature>
<feature type="compositionally biased region" description="Low complexity" evidence="3">
    <location>
        <begin position="68"/>
        <end position="84"/>
    </location>
</feature>
<dbReference type="Gene3D" id="1.10.10.10">
    <property type="entry name" value="Winged helix-like DNA-binding domain superfamily/Winged helix DNA-binding domain"/>
    <property type="match status" value="1"/>
</dbReference>
<dbReference type="Pfam" id="PF00621">
    <property type="entry name" value="RhoGEF"/>
    <property type="match status" value="1"/>
</dbReference>
<feature type="compositionally biased region" description="Low complexity" evidence="3">
    <location>
        <begin position="540"/>
        <end position="559"/>
    </location>
</feature>
<evidence type="ECO:0000256" key="2">
    <source>
        <dbReference type="ARBA" id="ARBA00022658"/>
    </source>
</evidence>
<feature type="compositionally biased region" description="Low complexity" evidence="3">
    <location>
        <begin position="742"/>
        <end position="758"/>
    </location>
</feature>
<dbReference type="KEGG" id="ker:91100339"/>
<dbReference type="SUPFAM" id="SSF48065">
    <property type="entry name" value="DBL homology domain (DH-domain)"/>
    <property type="match status" value="1"/>
</dbReference>
<feature type="compositionally biased region" description="Pro residues" evidence="3">
    <location>
        <begin position="266"/>
        <end position="275"/>
    </location>
</feature>
<name>A0AAX4KCE5_9TREE</name>
<feature type="region of interest" description="Disordered" evidence="3">
    <location>
        <begin position="1565"/>
        <end position="1644"/>
    </location>
</feature>
<reference evidence="7 8" key="1">
    <citation type="submission" date="2024-01" db="EMBL/GenBank/DDBJ databases">
        <title>Comparative genomics of Cryptococcus and Kwoniella reveals pathogenesis evolution and contrasting modes of karyotype evolution via chromosome fusion or intercentromeric recombination.</title>
        <authorList>
            <person name="Coelho M.A."/>
            <person name="David-Palma M."/>
            <person name="Shea T."/>
            <person name="Bowers K."/>
            <person name="McGinley-Smith S."/>
            <person name="Mohammad A.W."/>
            <person name="Gnirke A."/>
            <person name="Yurkov A.M."/>
            <person name="Nowrousian M."/>
            <person name="Sun S."/>
            <person name="Cuomo C.A."/>
            <person name="Heitman J."/>
        </authorList>
    </citation>
    <scope>NUCLEOTIDE SEQUENCE [LARGE SCALE GENOMIC DNA]</scope>
    <source>
        <strain evidence="7 8">PYCC6329</strain>
    </source>
</reference>
<dbReference type="InterPro" id="IPR036388">
    <property type="entry name" value="WH-like_DNA-bd_sf"/>
</dbReference>
<dbReference type="Proteomes" id="UP001358614">
    <property type="component" value="Chromosome 1"/>
</dbReference>
<dbReference type="RefSeq" id="XP_066081450.1">
    <property type="nucleotide sequence ID" value="XM_066225353.1"/>
</dbReference>
<dbReference type="PROSITE" id="PS50003">
    <property type="entry name" value="PH_DOMAIN"/>
    <property type="match status" value="1"/>
</dbReference>
<dbReference type="PROSITE" id="PS50219">
    <property type="entry name" value="CNH"/>
    <property type="match status" value="1"/>
</dbReference>
<evidence type="ECO:0000256" key="3">
    <source>
        <dbReference type="SAM" id="MobiDB-lite"/>
    </source>
</evidence>
<keyword evidence="8" id="KW-1185">Reference proteome</keyword>
<dbReference type="InterPro" id="IPR036390">
    <property type="entry name" value="WH_DNA-bd_sf"/>
</dbReference>
<dbReference type="SMART" id="SM00036">
    <property type="entry name" value="CNH"/>
    <property type="match status" value="1"/>
</dbReference>
<dbReference type="Gene3D" id="1.20.900.10">
    <property type="entry name" value="Dbl homology (DH) domain"/>
    <property type="match status" value="1"/>
</dbReference>
<feature type="compositionally biased region" description="Basic and acidic residues" evidence="3">
    <location>
        <begin position="513"/>
        <end position="522"/>
    </location>
</feature>
<dbReference type="Gene3D" id="2.30.29.30">
    <property type="entry name" value="Pleckstrin-homology domain (PH domain)/Phosphotyrosine-binding domain (PTB)"/>
    <property type="match status" value="1"/>
</dbReference>
<dbReference type="CDD" id="cd04435">
    <property type="entry name" value="DEP_fRom2"/>
    <property type="match status" value="1"/>
</dbReference>
<dbReference type="GO" id="GO:0005085">
    <property type="term" value="F:guanyl-nucleotide exchange factor activity"/>
    <property type="evidence" value="ECO:0007669"/>
    <property type="project" value="UniProtKB-KW"/>
</dbReference>
<feature type="compositionally biased region" description="Polar residues" evidence="3">
    <location>
        <begin position="723"/>
        <end position="741"/>
    </location>
</feature>
<feature type="compositionally biased region" description="Low complexity" evidence="3">
    <location>
        <begin position="1596"/>
        <end position="1626"/>
    </location>
</feature>
<dbReference type="PROSITE" id="PS50010">
    <property type="entry name" value="DH_2"/>
    <property type="match status" value="1"/>
</dbReference>
<dbReference type="InterPro" id="IPR011993">
    <property type="entry name" value="PH-like_dom_sf"/>
</dbReference>
<feature type="compositionally biased region" description="Pro residues" evidence="3">
    <location>
        <begin position="1627"/>
        <end position="1642"/>
    </location>
</feature>
<feature type="compositionally biased region" description="Polar residues" evidence="3">
    <location>
        <begin position="674"/>
        <end position="687"/>
    </location>
</feature>
<feature type="compositionally biased region" description="Polar residues" evidence="3">
    <location>
        <begin position="365"/>
        <end position="383"/>
    </location>
</feature>
<dbReference type="GO" id="GO:0035556">
    <property type="term" value="P:intracellular signal transduction"/>
    <property type="evidence" value="ECO:0007669"/>
    <property type="project" value="InterPro"/>
</dbReference>
<evidence type="ECO:0000256" key="1">
    <source>
        <dbReference type="ARBA" id="ARBA00022553"/>
    </source>
</evidence>
<dbReference type="Pfam" id="PF00610">
    <property type="entry name" value="DEP"/>
    <property type="match status" value="1"/>
</dbReference>
<evidence type="ECO:0000259" key="6">
    <source>
        <dbReference type="PROSITE" id="PS50219"/>
    </source>
</evidence>
<evidence type="ECO:0000259" key="5">
    <source>
        <dbReference type="PROSITE" id="PS50010"/>
    </source>
</evidence>
<dbReference type="CDD" id="cd00160">
    <property type="entry name" value="RhoGEF"/>
    <property type="match status" value="1"/>
</dbReference>
<dbReference type="InterPro" id="IPR000591">
    <property type="entry name" value="DEP_dom"/>
</dbReference>
<dbReference type="Pfam" id="PF15405">
    <property type="entry name" value="PH_5"/>
    <property type="match status" value="1"/>
</dbReference>
<feature type="region of interest" description="Disordered" evidence="3">
    <location>
        <begin position="435"/>
        <end position="559"/>
    </location>
</feature>
<dbReference type="SMART" id="SM00233">
    <property type="entry name" value="PH"/>
    <property type="match status" value="1"/>
</dbReference>
<dbReference type="InterPro" id="IPR035899">
    <property type="entry name" value="DBL_dom_sf"/>
</dbReference>
<dbReference type="SUPFAM" id="SSF46785">
    <property type="entry name" value="Winged helix' DNA-binding domain"/>
    <property type="match status" value="1"/>
</dbReference>
<evidence type="ECO:0000259" key="4">
    <source>
        <dbReference type="PROSITE" id="PS50003"/>
    </source>
</evidence>
<dbReference type="InterPro" id="IPR001180">
    <property type="entry name" value="CNH_dom"/>
</dbReference>
<protein>
    <recommendedName>
        <fullName evidence="9">Rho guanyl-nucleotide exchange factor</fullName>
    </recommendedName>
</protein>
<keyword evidence="2" id="KW-0344">Guanine-nucleotide releasing factor</keyword>
<feature type="region of interest" description="Disordered" evidence="3">
    <location>
        <begin position="671"/>
        <end position="787"/>
    </location>
</feature>
<feature type="compositionally biased region" description="Polar residues" evidence="3">
    <location>
        <begin position="395"/>
        <end position="417"/>
    </location>
</feature>
<keyword evidence="1" id="KW-0597">Phosphoprotein</keyword>
<feature type="compositionally biased region" description="Low complexity" evidence="3">
    <location>
        <begin position="276"/>
        <end position="302"/>
    </location>
</feature>
<feature type="domain" description="CNH" evidence="6">
    <location>
        <begin position="1265"/>
        <end position="1562"/>
    </location>
</feature>
<feature type="region of interest" description="Disordered" evidence="3">
    <location>
        <begin position="1"/>
        <end position="341"/>
    </location>
</feature>
<gene>
    <name evidence="7" type="ORF">V865_001535</name>
</gene>
<evidence type="ECO:0000313" key="8">
    <source>
        <dbReference type="Proteomes" id="UP001358614"/>
    </source>
</evidence>
<feature type="region of interest" description="Disordered" evidence="3">
    <location>
        <begin position="1664"/>
        <end position="1702"/>
    </location>
</feature>
<dbReference type="SUPFAM" id="SSF50729">
    <property type="entry name" value="PH domain-like"/>
    <property type="match status" value="1"/>
</dbReference>
<feature type="compositionally biased region" description="Polar residues" evidence="3">
    <location>
        <begin position="226"/>
        <end position="248"/>
    </location>
</feature>
<accession>A0AAX4KCE5</accession>
<dbReference type="Pfam" id="PF00780">
    <property type="entry name" value="CNH"/>
    <property type="match status" value="1"/>
</dbReference>
<feature type="region of interest" description="Disordered" evidence="3">
    <location>
        <begin position="356"/>
        <end position="417"/>
    </location>
</feature>
<feature type="region of interest" description="Disordered" evidence="3">
    <location>
        <begin position="1162"/>
        <end position="1199"/>
    </location>
</feature>
<feature type="compositionally biased region" description="Low complexity" evidence="3">
    <location>
        <begin position="445"/>
        <end position="459"/>
    </location>
</feature>
<proteinExistence type="predicted"/>
<dbReference type="InterPro" id="IPR041675">
    <property type="entry name" value="PH_5"/>
</dbReference>
<feature type="compositionally biased region" description="Low complexity" evidence="3">
    <location>
        <begin position="1176"/>
        <end position="1187"/>
    </location>
</feature>
<dbReference type="EMBL" id="CP144089">
    <property type="protein sequence ID" value="WWD03483.1"/>
    <property type="molecule type" value="Genomic_DNA"/>
</dbReference>
<dbReference type="InterPro" id="IPR000219">
    <property type="entry name" value="DH_dom"/>
</dbReference>
<feature type="domain" description="PH" evidence="4">
    <location>
        <begin position="1093"/>
        <end position="1239"/>
    </location>
</feature>
<dbReference type="SMART" id="SM00049">
    <property type="entry name" value="DEP"/>
    <property type="match status" value="1"/>
</dbReference>
<feature type="compositionally biased region" description="Polar residues" evidence="3">
    <location>
        <begin position="696"/>
        <end position="708"/>
    </location>
</feature>
<dbReference type="SMART" id="SM00325">
    <property type="entry name" value="RhoGEF"/>
    <property type="match status" value="1"/>
</dbReference>
<feature type="compositionally biased region" description="Low complexity" evidence="3">
    <location>
        <begin position="249"/>
        <end position="265"/>
    </location>
</feature>
<feature type="compositionally biased region" description="Polar residues" evidence="3">
    <location>
        <begin position="11"/>
        <end position="28"/>
    </location>
</feature>
<organism evidence="7 8">
    <name type="scientific">Kwoniella europaea PYCC6329</name>
    <dbReference type="NCBI Taxonomy" id="1423913"/>
    <lineage>
        <taxon>Eukaryota</taxon>
        <taxon>Fungi</taxon>
        <taxon>Dikarya</taxon>
        <taxon>Basidiomycota</taxon>
        <taxon>Agaricomycotina</taxon>
        <taxon>Tremellomycetes</taxon>
        <taxon>Tremellales</taxon>
        <taxon>Cryptococcaceae</taxon>
        <taxon>Kwoniella</taxon>
    </lineage>
</organism>
<dbReference type="PANTHER" id="PTHR46572:SF2">
    <property type="entry name" value="RHO1 GDP-GTP EXCHANGE PROTEIN 1-RELATED"/>
    <property type="match status" value="1"/>
</dbReference>
<dbReference type="PANTHER" id="PTHR46572">
    <property type="entry name" value="RHO1 GDP-GTP EXCHANGE PROTEIN 1-RELATED"/>
    <property type="match status" value="1"/>
</dbReference>
<feature type="compositionally biased region" description="Low complexity" evidence="3">
    <location>
        <begin position="170"/>
        <end position="189"/>
    </location>
</feature>
<feature type="compositionally biased region" description="Polar residues" evidence="3">
    <location>
        <begin position="199"/>
        <end position="218"/>
    </location>
</feature>
<sequence>MPPSGPRSRPAQGQGSTRGAPPTANQRNEVFENIFGRPAGGHHLGPNPQQPQSGLHPGPPSTTGGYQYPSYSNTPSSSSTYLNPAQPSFPPGTSYSAAPPPRQHFPPQHTYQPTQNDGGAGGGIYNRPSYDNNSLNGNYPGGTRKVSQGYAASAYGVPVGDLPDRRASLAPSTYSTQSSASYYSPNPNSVSPPPPRTNRLPSNPSAATFSGPQPTNRIPSGPGSLRQPQGLTPAQAYQASQSYSNGNGSVSSPASAVFPPRSTASPAPPVPPIPNPKTESVTSFMSSTSSGSRLPTSTSTTSFHKPTPPISSSHSRSPPPRGLAGSAIDENDRSGSTTPDYIGQALGKLAFETSPQKGFLDDFGLSSSAGSHTNQDYFPQTISKPPPIPPKAEQRQGSFSSNSRVSMHQRMASDSSIASSVYTTTAGRTYMAPLSQIEPPSGIQDSLSSPTTPTGSDSGFAAHAQRRLSGRKSMESTVSLPLPATDSPLPPGAAPSATAFDGRATSFSGSSTTRKDVVKTMRSESIGHGSQRRSNPVGAPPSSFTFPTPLSSQRSLSGTLTRSTSTARAAILQSMPPIYPALLSQVAEAFKKLLTLSELVKDGITYKDSFDGRTAVGIIADIIKTPDRNLALLLGRALDAQKFFHDVTYDHRLRDNPHEVYQFKERLTAAPFMNTPNGGTATAQDSPMSEHAGLGRTSSVRSTNNNFRASGGMTRPPIGGQGNSDNGSMNTTTSEGGHISNSHSHSTPATSTTTLASPKSHHYDPSHTPLGGQPAGNGTAEEGDTEDDLPVGVFTLLTDCYSPTCSRERLCYSINCPRRLEQMKRLNMKPQPGLSRKLSQESIVDVKETGTLWIHSVSQEILDSVDDQEKKRQEAINEVIYTERDFVRDLEYLRDSWVKPLRTSDVIDPKRRDDFVRQVFWNVHDVLSVNHVLAEKLTKRQKKEPVVRGIGDLFLERVPLFEPFVVYGSHQLFGKYEFEKEKGSNPAFQKFVDETERKPESRKLELNGYLTKPTTRLGRYPLLLEAVLKYTPDDHPDKKILPEVIKLIRGFLTKVNIESGKSENIFELAQIEQSLVFRPGEHIDLRLRDKSRELVHKGPLKRRGGNREEIADLIGFLFDHAFLLVKPKWVQKSEQYKVYRRPIPLELLVLVTPDDSYNSSKLSASRAANKLMPRQSNASSSNHTNNSKAVLANPPKPESKHGFSLTVVHLGKKGYSMQLWVDTYMSRKKWLESIDKQQTILRERSCVFVSETITEGGPTFTGNGLRKVNCVSPYDMGHRMIYGTDDGVYFSNLRDDKLRDPVKVINLLDVTQVDVIEEFQLLIVLHERCVTTFPLDSLDPNDANAALKRGKRISSHTSFIKSGICLGKTLIAIVKSSTLSSTIKVMEPIDQSLRNKKAPGGFMKRLNGRDEALKLFKEFYIPTESSSVHFLKTKLCVGCTKGFEIVDLETLDMQGLLDPSDASLDFVLKRDNVRPIAIYRIEEDFLLCYDEFAFYVNKNGWRSRPKWAIVWEGLPTAFALQYPYVIAFEPTFIEVHHVETGHLVQIIPGSNIQCLFADTPPSRVNAPVPVQPNRQLMYPPGPGGGYGRPPPQSNNPYSHQPGYHPQQPQPQQQGYFPPQAQAQAGRPRPPPTGPYGMPPPPNHQMMVSRFARQQVIFTSDDSHVQFLKFPPPQGQQGQQGQGGSQRMSGPQAGKAHSIRGSH</sequence>
<dbReference type="GeneID" id="91100339"/>